<protein>
    <submittedName>
        <fullName evidence="1">Uncharacterized protein</fullName>
    </submittedName>
</protein>
<gene>
    <name evidence="1" type="ORF">J2S57_005200</name>
</gene>
<dbReference type="Proteomes" id="UP001235712">
    <property type="component" value="Unassembled WGS sequence"/>
</dbReference>
<comment type="caution">
    <text evidence="1">The sequence shown here is derived from an EMBL/GenBank/DDBJ whole genome shotgun (WGS) entry which is preliminary data.</text>
</comment>
<dbReference type="RefSeq" id="WP_307247648.1">
    <property type="nucleotide sequence ID" value="NZ_JAUSQZ010000001.1"/>
</dbReference>
<reference evidence="1 2" key="1">
    <citation type="submission" date="2023-07" db="EMBL/GenBank/DDBJ databases">
        <title>Sequencing the genomes of 1000 actinobacteria strains.</title>
        <authorList>
            <person name="Klenk H.-P."/>
        </authorList>
    </citation>
    <scope>NUCLEOTIDE SEQUENCE [LARGE SCALE GENOMIC DNA]</scope>
    <source>
        <strain evidence="1 2">DSM 44388</strain>
    </source>
</reference>
<sequence length="144" mass="15517">MSRQDQWLISVYVESAIGSGKLVKIPDPFDKCSGGDVTASETKYREGGMRSERAYGGPVSVGNVTVGRRYDYERDHDYARKLASLCGRARMSITKQPLGVSGDAVGKPHVYSGILMTVNYPDADSSSTSINMLELVCSTDGVLG</sequence>
<proteinExistence type="predicted"/>
<evidence type="ECO:0000313" key="2">
    <source>
        <dbReference type="Proteomes" id="UP001235712"/>
    </source>
</evidence>
<name>A0ABT9P9S4_9ACTN</name>
<keyword evidence="2" id="KW-1185">Reference proteome</keyword>
<accession>A0ABT9P9S4</accession>
<evidence type="ECO:0000313" key="1">
    <source>
        <dbReference type="EMBL" id="MDP9829451.1"/>
    </source>
</evidence>
<organism evidence="1 2">
    <name type="scientific">Kineosporia succinea</name>
    <dbReference type="NCBI Taxonomy" id="84632"/>
    <lineage>
        <taxon>Bacteria</taxon>
        <taxon>Bacillati</taxon>
        <taxon>Actinomycetota</taxon>
        <taxon>Actinomycetes</taxon>
        <taxon>Kineosporiales</taxon>
        <taxon>Kineosporiaceae</taxon>
        <taxon>Kineosporia</taxon>
    </lineage>
</organism>
<dbReference type="EMBL" id="JAUSQZ010000001">
    <property type="protein sequence ID" value="MDP9829451.1"/>
    <property type="molecule type" value="Genomic_DNA"/>
</dbReference>